<dbReference type="GO" id="GO:0022857">
    <property type="term" value="F:transmembrane transporter activity"/>
    <property type="evidence" value="ECO:0007669"/>
    <property type="project" value="UniProtKB-ARBA"/>
</dbReference>
<organism evidence="13 14">
    <name type="scientific">Lysinibacillus xylanilyticus</name>
    <dbReference type="NCBI Taxonomy" id="582475"/>
    <lineage>
        <taxon>Bacteria</taxon>
        <taxon>Bacillati</taxon>
        <taxon>Bacillota</taxon>
        <taxon>Bacilli</taxon>
        <taxon>Bacillales</taxon>
        <taxon>Bacillaceae</taxon>
        <taxon>Lysinibacillus</taxon>
    </lineage>
</organism>
<evidence type="ECO:0000313" key="13">
    <source>
        <dbReference type="EMBL" id="PJO41893.1"/>
    </source>
</evidence>
<feature type="transmembrane region" description="Helical" evidence="11">
    <location>
        <begin position="265"/>
        <end position="286"/>
    </location>
</feature>
<dbReference type="PANTHER" id="PTHR42798">
    <property type="entry name" value="LIPOPROTEIN-RELEASING SYSTEM ATP-BINDING PROTEIN LOLD"/>
    <property type="match status" value="1"/>
</dbReference>
<dbReference type="InterPro" id="IPR017871">
    <property type="entry name" value="ABC_transporter-like_CS"/>
</dbReference>
<keyword evidence="8 11" id="KW-1133">Transmembrane helix</keyword>
<evidence type="ECO:0000256" key="8">
    <source>
        <dbReference type="ARBA" id="ARBA00022989"/>
    </source>
</evidence>
<dbReference type="InterPro" id="IPR017911">
    <property type="entry name" value="MacB-like_ATP-bd"/>
</dbReference>
<feature type="transmembrane region" description="Helical" evidence="11">
    <location>
        <begin position="563"/>
        <end position="591"/>
    </location>
</feature>
<evidence type="ECO:0000259" key="12">
    <source>
        <dbReference type="PROSITE" id="PS50893"/>
    </source>
</evidence>
<evidence type="ECO:0000256" key="1">
    <source>
        <dbReference type="ARBA" id="ARBA00004429"/>
    </source>
</evidence>
<dbReference type="Pfam" id="PF02687">
    <property type="entry name" value="FtsX"/>
    <property type="match status" value="1"/>
</dbReference>
<dbReference type="InterPro" id="IPR003593">
    <property type="entry name" value="AAA+_ATPase"/>
</dbReference>
<keyword evidence="2" id="KW-0813">Transport</keyword>
<reference evidence="13 14" key="1">
    <citation type="submission" date="2017-11" db="EMBL/GenBank/DDBJ databases">
        <title>Bacterial isolate from king chilli rhizosphere.</title>
        <authorList>
            <person name="Takhelmayum P."/>
            <person name="Sarangthem I."/>
        </authorList>
    </citation>
    <scope>NUCLEOTIDE SEQUENCE [LARGE SCALE GENOMIC DNA]</scope>
    <source>
        <strain evidence="14">t26</strain>
    </source>
</reference>
<dbReference type="InterPro" id="IPR003439">
    <property type="entry name" value="ABC_transporter-like_ATP-bd"/>
</dbReference>
<dbReference type="Pfam" id="PF00005">
    <property type="entry name" value="ABC_tran"/>
    <property type="match status" value="1"/>
</dbReference>
<name>A0A2M9Q1E3_9BACI</name>
<evidence type="ECO:0000256" key="2">
    <source>
        <dbReference type="ARBA" id="ARBA00022448"/>
    </source>
</evidence>
<dbReference type="Proteomes" id="UP000232101">
    <property type="component" value="Unassembled WGS sequence"/>
</dbReference>
<evidence type="ECO:0000256" key="6">
    <source>
        <dbReference type="ARBA" id="ARBA00022741"/>
    </source>
</evidence>
<evidence type="ECO:0000313" key="14">
    <source>
        <dbReference type="Proteomes" id="UP000232101"/>
    </source>
</evidence>
<keyword evidence="7" id="KW-0067">ATP-binding</keyword>
<dbReference type="AlphaFoldDB" id="A0A2M9Q1E3"/>
<dbReference type="EMBL" id="PHQY01000662">
    <property type="protein sequence ID" value="PJO41893.1"/>
    <property type="molecule type" value="Genomic_DNA"/>
</dbReference>
<dbReference type="CDD" id="cd03255">
    <property type="entry name" value="ABC_MJ0796_LolCDE_FtsE"/>
    <property type="match status" value="1"/>
</dbReference>
<evidence type="ECO:0000256" key="7">
    <source>
        <dbReference type="ARBA" id="ARBA00022840"/>
    </source>
</evidence>
<keyword evidence="4" id="KW-0997">Cell inner membrane</keyword>
<proteinExistence type="inferred from homology"/>
<comment type="similarity">
    <text evidence="10">Belongs to the ABC transporter superfamily. Macrolide exporter (TC 3.A.1.122) family.</text>
</comment>
<evidence type="ECO:0000256" key="11">
    <source>
        <dbReference type="SAM" id="Phobius"/>
    </source>
</evidence>
<keyword evidence="5 11" id="KW-0812">Transmembrane</keyword>
<dbReference type="GO" id="GO:0005886">
    <property type="term" value="C:plasma membrane"/>
    <property type="evidence" value="ECO:0007669"/>
    <property type="project" value="UniProtKB-SubCell"/>
</dbReference>
<feature type="transmembrane region" description="Helical" evidence="11">
    <location>
        <begin position="516"/>
        <end position="542"/>
    </location>
</feature>
<dbReference type="SMART" id="SM00382">
    <property type="entry name" value="AAA"/>
    <property type="match status" value="1"/>
</dbReference>
<dbReference type="InterPro" id="IPR003838">
    <property type="entry name" value="ABC3_permease_C"/>
</dbReference>
<dbReference type="SUPFAM" id="SSF52540">
    <property type="entry name" value="P-loop containing nucleoside triphosphate hydrolases"/>
    <property type="match status" value="1"/>
</dbReference>
<accession>A0A2M9Q1E3</accession>
<dbReference type="InterPro" id="IPR025857">
    <property type="entry name" value="MacB_PCD"/>
</dbReference>
<evidence type="ECO:0000256" key="5">
    <source>
        <dbReference type="ARBA" id="ARBA00022692"/>
    </source>
</evidence>
<dbReference type="GO" id="GO:0016887">
    <property type="term" value="F:ATP hydrolysis activity"/>
    <property type="evidence" value="ECO:0007669"/>
    <property type="project" value="InterPro"/>
</dbReference>
<keyword evidence="3" id="KW-1003">Cell membrane</keyword>
<evidence type="ECO:0000256" key="10">
    <source>
        <dbReference type="ARBA" id="ARBA00038388"/>
    </source>
</evidence>
<sequence length="645" mass="72872">MIEIRNVSKTYYPDKSTPIPALKNVNLMLDHGEFVAIVGASGSGKSTLLNTLGGLDKPDSGEVFINETPMSTFNDHQYSDYRKDNVGFVFQHFHLIPHLTVLENVELALAMSSYEKKEAHQKCVQALQEVGLEKAIHQKANELSGGQQQRVAIARALVKSPNIILADEPTGALDSQTSQEIIDLLKRISEQGRLVVVVTHDEAVAEQASRIVRVKDGEIIEDRKQNKQDSVQMEITEEPSRKRSFQLKSAFRLSYHRIKEKRWRYFLVSIGISMGICGFLLALAFGSGIDNYIQYSSDKVIDSKKLDFKKEQDYMVSSDYYELKKNEHIKLVQPEFELSARIEKKPDIISFDVKPLHKEKNSNEYALPKLLYGQLPKNEEHGIALSESTAKKLLKEGGKLEELIGKEITIKFLSMDEITSYPSRWDTQKLKISAITEQSFIGKEYSYIPYDFHTEVVKRSRFIGKDSEITTNNYEVYVDDKSSIESVVNQFKQSYTITTPENVLKELTKTFKNIQLAITGVSMLILLISSIMVGIILYISVLERRKEIGLFKAIGGRNREVRWIFFSEAILLGGMASINGTVLGIVVQVILNRALEAKIHFELLHIDVFTVLLTIGFGIVINVLACMIPANQASKLNPIQLLKQD</sequence>
<evidence type="ECO:0000256" key="4">
    <source>
        <dbReference type="ARBA" id="ARBA00022519"/>
    </source>
</evidence>
<keyword evidence="9 11" id="KW-0472">Membrane</keyword>
<dbReference type="GO" id="GO:0098796">
    <property type="term" value="C:membrane protein complex"/>
    <property type="evidence" value="ECO:0007669"/>
    <property type="project" value="UniProtKB-ARBA"/>
</dbReference>
<dbReference type="PROSITE" id="PS00211">
    <property type="entry name" value="ABC_TRANSPORTER_1"/>
    <property type="match status" value="1"/>
</dbReference>
<evidence type="ECO:0000256" key="3">
    <source>
        <dbReference type="ARBA" id="ARBA00022475"/>
    </source>
</evidence>
<dbReference type="RefSeq" id="WP_100544663.1">
    <property type="nucleotide sequence ID" value="NZ_CP158849.1"/>
</dbReference>
<comment type="caution">
    <text evidence="13">The sequence shown here is derived from an EMBL/GenBank/DDBJ whole genome shotgun (WGS) entry which is preliminary data.</text>
</comment>
<gene>
    <name evidence="13" type="ORF">CWD94_20420</name>
</gene>
<dbReference type="PANTHER" id="PTHR42798:SF6">
    <property type="entry name" value="CELL DIVISION ATP-BINDING PROTEIN FTSE"/>
    <property type="match status" value="1"/>
</dbReference>
<feature type="domain" description="ABC transporter" evidence="12">
    <location>
        <begin position="2"/>
        <end position="241"/>
    </location>
</feature>
<evidence type="ECO:0000256" key="9">
    <source>
        <dbReference type="ARBA" id="ARBA00023136"/>
    </source>
</evidence>
<protein>
    <recommendedName>
        <fullName evidence="12">ABC transporter domain-containing protein</fullName>
    </recommendedName>
</protein>
<dbReference type="Pfam" id="PF12704">
    <property type="entry name" value="MacB_PCD"/>
    <property type="match status" value="1"/>
</dbReference>
<dbReference type="FunFam" id="3.40.50.300:FF:000032">
    <property type="entry name" value="Export ABC transporter ATP-binding protein"/>
    <property type="match status" value="1"/>
</dbReference>
<dbReference type="PROSITE" id="PS50893">
    <property type="entry name" value="ABC_TRANSPORTER_2"/>
    <property type="match status" value="1"/>
</dbReference>
<feature type="transmembrane region" description="Helical" evidence="11">
    <location>
        <begin position="603"/>
        <end position="625"/>
    </location>
</feature>
<dbReference type="Gene3D" id="3.40.50.300">
    <property type="entry name" value="P-loop containing nucleotide triphosphate hydrolases"/>
    <property type="match status" value="1"/>
</dbReference>
<dbReference type="InterPro" id="IPR027417">
    <property type="entry name" value="P-loop_NTPase"/>
</dbReference>
<dbReference type="GO" id="GO:0005524">
    <property type="term" value="F:ATP binding"/>
    <property type="evidence" value="ECO:0007669"/>
    <property type="project" value="UniProtKB-KW"/>
</dbReference>
<keyword evidence="6" id="KW-0547">Nucleotide-binding</keyword>
<comment type="subcellular location">
    <subcellularLocation>
        <location evidence="1">Cell inner membrane</location>
        <topology evidence="1">Multi-pass membrane protein</topology>
    </subcellularLocation>
</comment>